<comment type="caution">
    <text evidence="3">The sequence shown here is derived from an EMBL/GenBank/DDBJ whole genome shotgun (WGS) entry which is preliminary data.</text>
</comment>
<keyword evidence="3" id="KW-0808">Transferase</keyword>
<dbReference type="OrthoDB" id="9811239at2"/>
<dbReference type="Pfam" id="PF13439">
    <property type="entry name" value="Glyco_transf_4"/>
    <property type="match status" value="1"/>
</dbReference>
<dbReference type="Proteomes" id="UP000261174">
    <property type="component" value="Unassembled WGS sequence"/>
</dbReference>
<feature type="domain" description="Glycosyl transferase family 1" evidence="1">
    <location>
        <begin position="199"/>
        <end position="364"/>
    </location>
</feature>
<feature type="domain" description="Glycosyltransferase subfamily 4-like N-terminal" evidence="2">
    <location>
        <begin position="14"/>
        <end position="188"/>
    </location>
</feature>
<dbReference type="InterPro" id="IPR050194">
    <property type="entry name" value="Glycosyltransferase_grp1"/>
</dbReference>
<name>A0A3E1P6P2_9BACT</name>
<dbReference type="Gene3D" id="3.40.50.2000">
    <property type="entry name" value="Glycogen Phosphorylase B"/>
    <property type="match status" value="2"/>
</dbReference>
<dbReference type="AlphaFoldDB" id="A0A3E1P6P2"/>
<dbReference type="PANTHER" id="PTHR45947:SF3">
    <property type="entry name" value="SULFOQUINOVOSYL TRANSFERASE SQD2"/>
    <property type="match status" value="1"/>
</dbReference>
<keyword evidence="4" id="KW-1185">Reference proteome</keyword>
<dbReference type="InterPro" id="IPR001296">
    <property type="entry name" value="Glyco_trans_1"/>
</dbReference>
<dbReference type="RefSeq" id="WP_116853336.1">
    <property type="nucleotide sequence ID" value="NZ_QTJV01000002.1"/>
</dbReference>
<dbReference type="PANTHER" id="PTHR45947">
    <property type="entry name" value="SULFOQUINOVOSYL TRANSFERASE SQD2"/>
    <property type="match status" value="1"/>
</dbReference>
<evidence type="ECO:0000259" key="2">
    <source>
        <dbReference type="Pfam" id="PF13439"/>
    </source>
</evidence>
<proteinExistence type="predicted"/>
<gene>
    <name evidence="3" type="ORF">DXN04_10850</name>
</gene>
<dbReference type="GO" id="GO:0016757">
    <property type="term" value="F:glycosyltransferase activity"/>
    <property type="evidence" value="ECO:0007669"/>
    <property type="project" value="InterPro"/>
</dbReference>
<dbReference type="Pfam" id="PF00534">
    <property type="entry name" value="Glycos_transf_1"/>
    <property type="match status" value="1"/>
</dbReference>
<evidence type="ECO:0000313" key="4">
    <source>
        <dbReference type="Proteomes" id="UP000261174"/>
    </source>
</evidence>
<dbReference type="InterPro" id="IPR028098">
    <property type="entry name" value="Glyco_trans_4-like_N"/>
</dbReference>
<dbReference type="SUPFAM" id="SSF53756">
    <property type="entry name" value="UDP-Glycosyltransferase/glycogen phosphorylase"/>
    <property type="match status" value="1"/>
</dbReference>
<protein>
    <submittedName>
        <fullName evidence="3">Glycosyltransferase family 1 protein</fullName>
    </submittedName>
</protein>
<accession>A0A3E1P6P2</accession>
<organism evidence="3 4">
    <name type="scientific">Chitinophaga silvisoli</name>
    <dbReference type="NCBI Taxonomy" id="2291814"/>
    <lineage>
        <taxon>Bacteria</taxon>
        <taxon>Pseudomonadati</taxon>
        <taxon>Bacteroidota</taxon>
        <taxon>Chitinophagia</taxon>
        <taxon>Chitinophagales</taxon>
        <taxon>Chitinophagaceae</taxon>
        <taxon>Chitinophaga</taxon>
    </lineage>
</organism>
<sequence>MKVIYITHYTDLYGANKSLLDLIEGLSSDVDFHLVVPNEGRLTTVASKRNIPYTIIPFYNEVYFKGQDQQLDFKRVMTERAKGIVKFLHNWRLVIKHSSLFKDYDIIHMNSSATLIGAYFSLWTRKKLVWHIREFGWQDYKFRYNFGYKYFMFWLNKADTVISISKAIYQKRVIDSKAGIKKIVYNGVISIKTLKQHIEAISNKKEEPQKEFVFALVGHLSEEKGQLEALRAFHQLYTKCKNIRLILAGSGPDDYTAMLKAYVQELGLGANVDFTGYIADIRGVYTSIDCLLMCSKHEALGRVTIEAMSFGKPVIGYDAAGTKEIIQDGENGLLYLGEADVLAEKMAILALDKALQEKLSRNAFNSVKKFTIEEYAETVKDIYASLTVSESIN</sequence>
<reference evidence="3 4" key="1">
    <citation type="submission" date="2018-08" db="EMBL/GenBank/DDBJ databases">
        <title>Chitinophaga sp. K20C18050901, a novel bacterium isolated from forest soil.</title>
        <authorList>
            <person name="Wang C."/>
        </authorList>
    </citation>
    <scope>NUCLEOTIDE SEQUENCE [LARGE SCALE GENOMIC DNA]</scope>
    <source>
        <strain evidence="3 4">K20C18050901</strain>
    </source>
</reference>
<evidence type="ECO:0000313" key="3">
    <source>
        <dbReference type="EMBL" id="RFM35856.1"/>
    </source>
</evidence>
<dbReference type="EMBL" id="QTJV01000002">
    <property type="protein sequence ID" value="RFM35856.1"/>
    <property type="molecule type" value="Genomic_DNA"/>
</dbReference>
<dbReference type="CDD" id="cd03801">
    <property type="entry name" value="GT4_PimA-like"/>
    <property type="match status" value="1"/>
</dbReference>
<evidence type="ECO:0000259" key="1">
    <source>
        <dbReference type="Pfam" id="PF00534"/>
    </source>
</evidence>